<dbReference type="Gene3D" id="3.30.70.1290">
    <property type="entry name" value="Transposase IS200-like"/>
    <property type="match status" value="1"/>
</dbReference>
<gene>
    <name evidence="3" type="ORF">Mucpa_4546</name>
</gene>
<sequence length="181" mass="21073">MSRNYKFKNSEGLYFVSFATVFWIDVFVRLPYFDGLVQSLNYCVDNKGMEVYAWCIMPSHVHLVFRSTIQKPEDLIRDFKSFTSKEVIGLIKDNNQESRREWLLNSFKKAGTANGNNTNNQFWQQHNKPVELWTPAIIDQKIDYTHNNPVVAGFVENDYEYLHSSARDYAGTKGLVKVIIT</sequence>
<evidence type="ECO:0000259" key="2">
    <source>
        <dbReference type="SMART" id="SM01321"/>
    </source>
</evidence>
<evidence type="ECO:0000313" key="4">
    <source>
        <dbReference type="Proteomes" id="UP000002774"/>
    </source>
</evidence>
<evidence type="ECO:0000256" key="1">
    <source>
        <dbReference type="SAM" id="Phobius"/>
    </source>
</evidence>
<dbReference type="OrthoDB" id="9788881at2"/>
<dbReference type="GO" id="GO:0006313">
    <property type="term" value="P:DNA transposition"/>
    <property type="evidence" value="ECO:0007669"/>
    <property type="project" value="InterPro"/>
</dbReference>
<dbReference type="SMART" id="SM01321">
    <property type="entry name" value="Y1_Tnp"/>
    <property type="match status" value="1"/>
</dbReference>
<keyword evidence="1" id="KW-1133">Transmembrane helix</keyword>
<dbReference type="Proteomes" id="UP000002774">
    <property type="component" value="Chromosome"/>
</dbReference>
<dbReference type="EMBL" id="CM001403">
    <property type="protein sequence ID" value="EHQ28636.1"/>
    <property type="molecule type" value="Genomic_DNA"/>
</dbReference>
<dbReference type="Pfam" id="PF01797">
    <property type="entry name" value="Y1_Tnp"/>
    <property type="match status" value="1"/>
</dbReference>
<feature type="domain" description="Transposase IS200-like" evidence="2">
    <location>
        <begin position="10"/>
        <end position="148"/>
    </location>
</feature>
<name>H1Y717_9SPHI</name>
<dbReference type="SUPFAM" id="SSF143422">
    <property type="entry name" value="Transposase IS200-like"/>
    <property type="match status" value="1"/>
</dbReference>
<dbReference type="PANTHER" id="PTHR36966:SF1">
    <property type="entry name" value="REP-ASSOCIATED TYROSINE TRANSPOSASE"/>
    <property type="match status" value="1"/>
</dbReference>
<feature type="transmembrane region" description="Helical" evidence="1">
    <location>
        <begin position="12"/>
        <end position="31"/>
    </location>
</feature>
<dbReference type="InterPro" id="IPR052715">
    <property type="entry name" value="RAYT_transposase"/>
</dbReference>
<dbReference type="AlphaFoldDB" id="H1Y717"/>
<dbReference type="PANTHER" id="PTHR36966">
    <property type="entry name" value="REP-ASSOCIATED TYROSINE TRANSPOSASE"/>
    <property type="match status" value="1"/>
</dbReference>
<keyword evidence="1" id="KW-0472">Membrane</keyword>
<protein>
    <recommendedName>
        <fullName evidence="2">Transposase IS200-like domain-containing protein</fullName>
    </recommendedName>
</protein>
<dbReference type="eggNOG" id="COG1943">
    <property type="taxonomic scope" value="Bacteria"/>
</dbReference>
<evidence type="ECO:0000313" key="3">
    <source>
        <dbReference type="EMBL" id="EHQ28636.1"/>
    </source>
</evidence>
<dbReference type="STRING" id="714943.Mucpa_4546"/>
<dbReference type="RefSeq" id="WP_008509510.1">
    <property type="nucleotide sequence ID" value="NZ_CM001403.1"/>
</dbReference>
<dbReference type="GO" id="GO:0043565">
    <property type="term" value="F:sequence-specific DNA binding"/>
    <property type="evidence" value="ECO:0007669"/>
    <property type="project" value="TreeGrafter"/>
</dbReference>
<dbReference type="GO" id="GO:0004803">
    <property type="term" value="F:transposase activity"/>
    <property type="evidence" value="ECO:0007669"/>
    <property type="project" value="InterPro"/>
</dbReference>
<reference evidence="3" key="1">
    <citation type="submission" date="2011-09" db="EMBL/GenBank/DDBJ databases">
        <title>The permanent draft genome of Mucilaginibacter paludis DSM 18603.</title>
        <authorList>
            <consortium name="US DOE Joint Genome Institute (JGI-PGF)"/>
            <person name="Lucas S."/>
            <person name="Han J."/>
            <person name="Lapidus A."/>
            <person name="Bruce D."/>
            <person name="Goodwin L."/>
            <person name="Pitluck S."/>
            <person name="Peters L."/>
            <person name="Kyrpides N."/>
            <person name="Mavromatis K."/>
            <person name="Ivanova N."/>
            <person name="Mikhailova N."/>
            <person name="Held B."/>
            <person name="Detter J.C."/>
            <person name="Tapia R."/>
            <person name="Han C."/>
            <person name="Land M."/>
            <person name="Hauser L."/>
            <person name="Markowitz V."/>
            <person name="Cheng J.-F."/>
            <person name="Hugenholtz P."/>
            <person name="Woyke T."/>
            <person name="Wu D."/>
            <person name="Tindall B."/>
            <person name="Brambilla E."/>
            <person name="Klenk H.-P."/>
            <person name="Eisen J.A."/>
        </authorList>
    </citation>
    <scope>NUCLEOTIDE SEQUENCE [LARGE SCALE GENOMIC DNA]</scope>
    <source>
        <strain evidence="3">DSM 18603</strain>
    </source>
</reference>
<organism evidence="3 4">
    <name type="scientific">Mucilaginibacter paludis DSM 18603</name>
    <dbReference type="NCBI Taxonomy" id="714943"/>
    <lineage>
        <taxon>Bacteria</taxon>
        <taxon>Pseudomonadati</taxon>
        <taxon>Bacteroidota</taxon>
        <taxon>Sphingobacteriia</taxon>
        <taxon>Sphingobacteriales</taxon>
        <taxon>Sphingobacteriaceae</taxon>
        <taxon>Mucilaginibacter</taxon>
    </lineage>
</organism>
<keyword evidence="1" id="KW-0812">Transmembrane</keyword>
<dbReference type="InterPro" id="IPR002686">
    <property type="entry name" value="Transposase_17"/>
</dbReference>
<dbReference type="HOGENOM" id="CLU_068226_5_1_10"/>
<keyword evidence="4" id="KW-1185">Reference proteome</keyword>
<proteinExistence type="predicted"/>
<dbReference type="InterPro" id="IPR036515">
    <property type="entry name" value="Transposase_17_sf"/>
</dbReference>
<accession>H1Y717</accession>